<dbReference type="AlphaFoldDB" id="A0A815RK71"/>
<reference evidence="1" key="1">
    <citation type="submission" date="2021-02" db="EMBL/GenBank/DDBJ databases">
        <authorList>
            <person name="Nowell W R."/>
        </authorList>
    </citation>
    <scope>NUCLEOTIDE SEQUENCE</scope>
</reference>
<sequence>MKVYYRCNQVKFRDKQFDAIVFLYYLNDCDKVVLFRTTNEHNYKGSKQSHTKMYEIRTPPSTTKDISLC</sequence>
<evidence type="ECO:0000313" key="2">
    <source>
        <dbReference type="Proteomes" id="UP000663832"/>
    </source>
</evidence>
<dbReference type="OrthoDB" id="119028at2759"/>
<dbReference type="Proteomes" id="UP000663832">
    <property type="component" value="Unassembled WGS sequence"/>
</dbReference>
<proteinExistence type="predicted"/>
<comment type="caution">
    <text evidence="1">The sequence shown here is derived from an EMBL/GenBank/DDBJ whole genome shotgun (WGS) entry which is preliminary data.</text>
</comment>
<name>A0A815RK71_9BILA</name>
<evidence type="ECO:0000313" key="1">
    <source>
        <dbReference type="EMBL" id="CAF1478793.1"/>
    </source>
</evidence>
<dbReference type="EMBL" id="CAJNOM010000513">
    <property type="protein sequence ID" value="CAF1478793.1"/>
    <property type="molecule type" value="Genomic_DNA"/>
</dbReference>
<keyword evidence="2" id="KW-1185">Reference proteome</keyword>
<protein>
    <submittedName>
        <fullName evidence="1">Uncharacterized protein</fullName>
    </submittedName>
</protein>
<accession>A0A815RK71</accession>
<gene>
    <name evidence="1" type="ORF">QVE165_LOCUS42097</name>
</gene>
<organism evidence="1 2">
    <name type="scientific">Adineta steineri</name>
    <dbReference type="NCBI Taxonomy" id="433720"/>
    <lineage>
        <taxon>Eukaryota</taxon>
        <taxon>Metazoa</taxon>
        <taxon>Spiralia</taxon>
        <taxon>Gnathifera</taxon>
        <taxon>Rotifera</taxon>
        <taxon>Eurotatoria</taxon>
        <taxon>Bdelloidea</taxon>
        <taxon>Adinetida</taxon>
        <taxon>Adinetidae</taxon>
        <taxon>Adineta</taxon>
    </lineage>
</organism>